<reference evidence="4" key="1">
    <citation type="submission" date="2020-05" db="EMBL/GenBank/DDBJ databases">
        <authorList>
            <person name="Chiriac C."/>
            <person name="Salcher M."/>
            <person name="Ghai R."/>
            <person name="Kavagutti S V."/>
        </authorList>
    </citation>
    <scope>NUCLEOTIDE SEQUENCE</scope>
</reference>
<dbReference type="CDD" id="cd07185">
    <property type="entry name" value="OmpA_C-like"/>
    <property type="match status" value="1"/>
</dbReference>
<dbReference type="PROSITE" id="PS51123">
    <property type="entry name" value="OMPA_2"/>
    <property type="match status" value="1"/>
</dbReference>
<protein>
    <submittedName>
        <fullName evidence="4">Unannotated protein</fullName>
    </submittedName>
</protein>
<organism evidence="4">
    <name type="scientific">freshwater metagenome</name>
    <dbReference type="NCBI Taxonomy" id="449393"/>
    <lineage>
        <taxon>unclassified sequences</taxon>
        <taxon>metagenomes</taxon>
        <taxon>ecological metagenomes</taxon>
    </lineage>
</organism>
<name>A0A6J6VTE3_9ZZZZ</name>
<evidence type="ECO:0000256" key="1">
    <source>
        <dbReference type="ARBA" id="ARBA00004370"/>
    </source>
</evidence>
<dbReference type="InterPro" id="IPR036737">
    <property type="entry name" value="OmpA-like_sf"/>
</dbReference>
<dbReference type="Gene3D" id="3.30.1330.60">
    <property type="entry name" value="OmpA-like domain"/>
    <property type="match status" value="1"/>
</dbReference>
<accession>A0A6J6VTE3</accession>
<dbReference type="InterPro" id="IPR006664">
    <property type="entry name" value="OMP_bac"/>
</dbReference>
<evidence type="ECO:0000256" key="2">
    <source>
        <dbReference type="ARBA" id="ARBA00023136"/>
    </source>
</evidence>
<evidence type="ECO:0000259" key="3">
    <source>
        <dbReference type="PROSITE" id="PS51123"/>
    </source>
</evidence>
<comment type="subcellular location">
    <subcellularLocation>
        <location evidence="1">Membrane</location>
    </subcellularLocation>
</comment>
<sequence length="243" mass="26280">MKIKGVLAATGVSTILCIFAATTVLSAPASSDDPTIPTGLVVKIQSSTAPLIRVGSNSFYPIVNDFYVTLPSDVTQYELDINGEAVTLAAQDGHFRILQPIRTTDSLHLNWGGRNLTSAVSLQINGPFNLGNVNFDFNKTELTPDAKMIIQQMARQIASLDFRGIYLVGNADNVGSDRVNLAISKKRVEKAQAYLQTQLEKLGVLDASFEAQHMANYLAKGKSGVRSEGDRSVTFLLYPSVNV</sequence>
<gene>
    <name evidence="4" type="ORF">UFOPK2918_00564</name>
</gene>
<dbReference type="InterPro" id="IPR006665">
    <property type="entry name" value="OmpA-like"/>
</dbReference>
<feature type="domain" description="OmpA-like" evidence="3">
    <location>
        <begin position="120"/>
        <end position="241"/>
    </location>
</feature>
<proteinExistence type="predicted"/>
<keyword evidence="2" id="KW-0472">Membrane</keyword>
<dbReference type="AlphaFoldDB" id="A0A6J6VTE3"/>
<evidence type="ECO:0000313" key="4">
    <source>
        <dbReference type="EMBL" id="CAB4775822.1"/>
    </source>
</evidence>
<dbReference type="SUPFAM" id="SSF103088">
    <property type="entry name" value="OmpA-like"/>
    <property type="match status" value="1"/>
</dbReference>
<dbReference type="Pfam" id="PF00691">
    <property type="entry name" value="OmpA"/>
    <property type="match status" value="1"/>
</dbReference>
<dbReference type="EMBL" id="CAEZZT010000029">
    <property type="protein sequence ID" value="CAB4775822.1"/>
    <property type="molecule type" value="Genomic_DNA"/>
</dbReference>
<dbReference type="GO" id="GO:0016020">
    <property type="term" value="C:membrane"/>
    <property type="evidence" value="ECO:0007669"/>
    <property type="project" value="UniProtKB-SubCell"/>
</dbReference>
<dbReference type="PRINTS" id="PR01021">
    <property type="entry name" value="OMPADOMAIN"/>
</dbReference>